<keyword evidence="5" id="KW-1133">Transmembrane helix</keyword>
<evidence type="ECO:0000313" key="7">
    <source>
        <dbReference type="EMBL" id="EDM26952.1"/>
    </source>
</evidence>
<dbReference type="InterPro" id="IPR000719">
    <property type="entry name" value="Prot_kinase_dom"/>
</dbReference>
<dbReference type="eggNOG" id="COG0515">
    <property type="taxonomic scope" value="Bacteria"/>
</dbReference>
<dbReference type="GO" id="GO:0005524">
    <property type="term" value="F:ATP binding"/>
    <property type="evidence" value="ECO:0007669"/>
    <property type="project" value="UniProtKB-KW"/>
</dbReference>
<keyword evidence="5" id="KW-0472">Membrane</keyword>
<keyword evidence="1" id="KW-0808">Transferase</keyword>
<dbReference type="STRING" id="313628.LNTAR_06904"/>
<sequence>MSEDESIWETLFDRADEDGREKSLLNRISTVENRYETLEVAGAGAMKRVFRTNDRVSDRLIARAVLKDPENDQAVESFLREARIIATLQHPNIVPLYDMGVDDSGQPFFTMRLLDGLTLTNILNELNKGNAEFIEKYTLSKRIDVFLKICDAMAYAHSEGVAHLDLKPDNIAVSQYGKTLVCDWGIAAIIGSEDKFETSLLESFDYYSKRYYTLSGEIKGTPGYMSPEQAKGAEEVKDERSDIFALGCIFYELLCFEKALAGDGLASIIAMTISGAVDPPVKRRPDLFVPESLSAICMKAMRKDPDRRYQKVEEIIADIDAYRQGFLTEAEDFSFKKQFYLLYKRNRQICHVALGFIIIIILGSFYFVDSLKKEKEATDQALEHSENLRAQNQKISVEASENYALKARTAYYRFQMLPATDLCEAALALDSNNELAISYLAKILLIQQKYKESYEKSLSYMSLQQPKRREFKEKDLREYTQKMLSYHESEHQDIKRIYPNVQEFLKIEDRFVLIAQLYAWAIMEKQSFVDDKLKEIEADISWLLSHENGKEVKCKLSSEVGGFLLDLSGNGDLADIRSIGQLPIVKLDLRGTRVKHMSFVKPDAINLFGLDSFRKTKILWVDKEQEIAPDTFRNATVHYH</sequence>
<dbReference type="OrthoDB" id="9801841at2"/>
<reference evidence="7 8" key="1">
    <citation type="journal article" date="2010" name="J. Bacteriol.">
        <title>Genome sequence of Lentisphaera araneosa HTCC2155T, the type species of the order Lentisphaerales in the phylum Lentisphaerae.</title>
        <authorList>
            <person name="Thrash J.C."/>
            <person name="Cho J.C."/>
            <person name="Vergin K.L."/>
            <person name="Morris R.M."/>
            <person name="Giovannoni S.J."/>
        </authorList>
    </citation>
    <scope>NUCLEOTIDE SEQUENCE [LARGE SCALE GENOMIC DNA]</scope>
    <source>
        <strain evidence="7 8">HTCC2155</strain>
    </source>
</reference>
<keyword evidence="2" id="KW-0547">Nucleotide-binding</keyword>
<evidence type="ECO:0000259" key="6">
    <source>
        <dbReference type="PROSITE" id="PS50011"/>
    </source>
</evidence>
<keyword evidence="3 7" id="KW-0418">Kinase</keyword>
<evidence type="ECO:0000256" key="5">
    <source>
        <dbReference type="SAM" id="Phobius"/>
    </source>
</evidence>
<evidence type="ECO:0000313" key="8">
    <source>
        <dbReference type="Proteomes" id="UP000004947"/>
    </source>
</evidence>
<dbReference type="CDD" id="cd14014">
    <property type="entry name" value="STKc_PknB_like"/>
    <property type="match status" value="1"/>
</dbReference>
<keyword evidence="8" id="KW-1185">Reference proteome</keyword>
<evidence type="ECO:0000256" key="4">
    <source>
        <dbReference type="ARBA" id="ARBA00022840"/>
    </source>
</evidence>
<dbReference type="EMBL" id="ABCK01000012">
    <property type="protein sequence ID" value="EDM26952.1"/>
    <property type="molecule type" value="Genomic_DNA"/>
</dbReference>
<evidence type="ECO:0000256" key="3">
    <source>
        <dbReference type="ARBA" id="ARBA00022777"/>
    </source>
</evidence>
<name>A6DMR6_9BACT</name>
<organism evidence="7 8">
    <name type="scientific">Lentisphaera araneosa HTCC2155</name>
    <dbReference type="NCBI Taxonomy" id="313628"/>
    <lineage>
        <taxon>Bacteria</taxon>
        <taxon>Pseudomonadati</taxon>
        <taxon>Lentisphaerota</taxon>
        <taxon>Lentisphaeria</taxon>
        <taxon>Lentisphaerales</taxon>
        <taxon>Lentisphaeraceae</taxon>
        <taxon>Lentisphaera</taxon>
    </lineage>
</organism>
<proteinExistence type="predicted"/>
<dbReference type="SUPFAM" id="SSF56112">
    <property type="entry name" value="Protein kinase-like (PK-like)"/>
    <property type="match status" value="1"/>
</dbReference>
<keyword evidence="4" id="KW-0067">ATP-binding</keyword>
<dbReference type="Gene3D" id="1.10.510.10">
    <property type="entry name" value="Transferase(Phosphotransferase) domain 1"/>
    <property type="match status" value="1"/>
</dbReference>
<dbReference type="GO" id="GO:0004674">
    <property type="term" value="F:protein serine/threonine kinase activity"/>
    <property type="evidence" value="ECO:0007669"/>
    <property type="project" value="TreeGrafter"/>
</dbReference>
<accession>A6DMR6</accession>
<dbReference type="PANTHER" id="PTHR43289">
    <property type="entry name" value="MITOGEN-ACTIVATED PROTEIN KINASE KINASE KINASE 20-RELATED"/>
    <property type="match status" value="1"/>
</dbReference>
<dbReference type="SMART" id="SM00220">
    <property type="entry name" value="S_TKc"/>
    <property type="match status" value="1"/>
</dbReference>
<gene>
    <name evidence="7" type="ORF">LNTAR_06904</name>
</gene>
<dbReference type="AlphaFoldDB" id="A6DMR6"/>
<comment type="caution">
    <text evidence="7">The sequence shown here is derived from an EMBL/GenBank/DDBJ whole genome shotgun (WGS) entry which is preliminary data.</text>
</comment>
<dbReference type="Pfam" id="PF00069">
    <property type="entry name" value="Pkinase"/>
    <property type="match status" value="1"/>
</dbReference>
<dbReference type="Gene3D" id="3.30.200.20">
    <property type="entry name" value="Phosphorylase Kinase, domain 1"/>
    <property type="match status" value="1"/>
</dbReference>
<dbReference type="Proteomes" id="UP000004947">
    <property type="component" value="Unassembled WGS sequence"/>
</dbReference>
<feature type="domain" description="Protein kinase" evidence="6">
    <location>
        <begin position="35"/>
        <end position="327"/>
    </location>
</feature>
<feature type="transmembrane region" description="Helical" evidence="5">
    <location>
        <begin position="349"/>
        <end position="368"/>
    </location>
</feature>
<protein>
    <submittedName>
        <fullName evidence="7">Probable serine/threonine-protein kinase pknB</fullName>
    </submittedName>
</protein>
<dbReference type="PANTHER" id="PTHR43289:SF6">
    <property type="entry name" value="SERINE_THREONINE-PROTEIN KINASE NEKL-3"/>
    <property type="match status" value="1"/>
</dbReference>
<dbReference type="PROSITE" id="PS50011">
    <property type="entry name" value="PROTEIN_KINASE_DOM"/>
    <property type="match status" value="1"/>
</dbReference>
<keyword evidence="5" id="KW-0812">Transmembrane</keyword>
<dbReference type="RefSeq" id="WP_007279163.1">
    <property type="nucleotide sequence ID" value="NZ_ABCK01000012.1"/>
</dbReference>
<evidence type="ECO:0000256" key="1">
    <source>
        <dbReference type="ARBA" id="ARBA00022679"/>
    </source>
</evidence>
<dbReference type="InterPro" id="IPR011009">
    <property type="entry name" value="Kinase-like_dom_sf"/>
</dbReference>
<evidence type="ECO:0000256" key="2">
    <source>
        <dbReference type="ARBA" id="ARBA00022741"/>
    </source>
</evidence>